<organism evidence="13 14">
    <name type="scientific">Nocardioides cremeus</name>
    <dbReference type="NCBI Taxonomy" id="3058044"/>
    <lineage>
        <taxon>Bacteria</taxon>
        <taxon>Bacillati</taxon>
        <taxon>Actinomycetota</taxon>
        <taxon>Actinomycetes</taxon>
        <taxon>Propionibacteriales</taxon>
        <taxon>Nocardioidaceae</taxon>
        <taxon>Nocardioides</taxon>
    </lineage>
</organism>
<keyword evidence="7" id="KW-0186">Copper</keyword>
<dbReference type="InterPro" id="IPR008457">
    <property type="entry name" value="Cu-R_CopD_dom"/>
</dbReference>
<dbReference type="InterPro" id="IPR014756">
    <property type="entry name" value="Ig_E-set"/>
</dbReference>
<proteinExistence type="predicted"/>
<keyword evidence="6 9" id="KW-1133">Transmembrane helix</keyword>
<accession>A0ABT8TQD7</accession>
<comment type="subcellular location">
    <subcellularLocation>
        <location evidence="1">Cell membrane</location>
        <topology evidence="1">Multi-pass membrane protein</topology>
    </subcellularLocation>
</comment>
<dbReference type="InterPro" id="IPR032694">
    <property type="entry name" value="CopC/D"/>
</dbReference>
<reference evidence="13" key="1">
    <citation type="submission" date="2023-06" db="EMBL/GenBank/DDBJ databases">
        <title>Genome sequence of Nocardioides sp. SOB44.</title>
        <authorList>
            <person name="Zhang G."/>
        </authorList>
    </citation>
    <scope>NUCLEOTIDE SEQUENCE</scope>
    <source>
        <strain evidence="13">SOB44</strain>
    </source>
</reference>
<dbReference type="Pfam" id="PF04234">
    <property type="entry name" value="CopC"/>
    <property type="match status" value="1"/>
</dbReference>
<feature type="transmembrane region" description="Helical" evidence="9">
    <location>
        <begin position="208"/>
        <end position="227"/>
    </location>
</feature>
<keyword evidence="14" id="KW-1185">Reference proteome</keyword>
<dbReference type="SUPFAM" id="SSF81296">
    <property type="entry name" value="E set domains"/>
    <property type="match status" value="1"/>
</dbReference>
<keyword evidence="3 9" id="KW-0812">Transmembrane</keyword>
<dbReference type="EMBL" id="JAULSC010000005">
    <property type="protein sequence ID" value="MDO3395640.1"/>
    <property type="molecule type" value="Genomic_DNA"/>
</dbReference>
<dbReference type="PANTHER" id="PTHR34820:SF4">
    <property type="entry name" value="INNER MEMBRANE PROTEIN YEBZ"/>
    <property type="match status" value="1"/>
</dbReference>
<evidence type="ECO:0000259" key="12">
    <source>
        <dbReference type="Pfam" id="PF05425"/>
    </source>
</evidence>
<keyword evidence="4" id="KW-0479">Metal-binding</keyword>
<evidence type="ECO:0000313" key="13">
    <source>
        <dbReference type="EMBL" id="MDO3395640.1"/>
    </source>
</evidence>
<dbReference type="PANTHER" id="PTHR34820">
    <property type="entry name" value="INNER MEMBRANE PROTEIN YEBZ"/>
    <property type="match status" value="1"/>
</dbReference>
<evidence type="ECO:0000256" key="2">
    <source>
        <dbReference type="ARBA" id="ARBA00022475"/>
    </source>
</evidence>
<evidence type="ECO:0000256" key="3">
    <source>
        <dbReference type="ARBA" id="ARBA00022692"/>
    </source>
</evidence>
<gene>
    <name evidence="13" type="ORF">QWJ41_07935</name>
</gene>
<evidence type="ECO:0000256" key="4">
    <source>
        <dbReference type="ARBA" id="ARBA00022723"/>
    </source>
</evidence>
<evidence type="ECO:0000259" key="11">
    <source>
        <dbReference type="Pfam" id="PF04234"/>
    </source>
</evidence>
<dbReference type="Proteomes" id="UP001168363">
    <property type="component" value="Unassembled WGS sequence"/>
</dbReference>
<feature type="transmembrane region" description="Helical" evidence="9">
    <location>
        <begin position="371"/>
        <end position="389"/>
    </location>
</feature>
<feature type="transmembrane region" description="Helical" evidence="9">
    <location>
        <begin position="258"/>
        <end position="280"/>
    </location>
</feature>
<comment type="caution">
    <text evidence="13">The sequence shown here is derived from an EMBL/GenBank/DDBJ whole genome shotgun (WGS) entry which is preliminary data.</text>
</comment>
<feature type="transmembrane region" description="Helical" evidence="9">
    <location>
        <begin position="175"/>
        <end position="196"/>
    </location>
</feature>
<feature type="transmembrane region" description="Helical" evidence="9">
    <location>
        <begin position="137"/>
        <end position="154"/>
    </location>
</feature>
<evidence type="ECO:0000313" key="14">
    <source>
        <dbReference type="Proteomes" id="UP001168363"/>
    </source>
</evidence>
<dbReference type="RefSeq" id="WP_302707087.1">
    <property type="nucleotide sequence ID" value="NZ_JAULSC010000005.1"/>
</dbReference>
<keyword evidence="5 10" id="KW-0732">Signal</keyword>
<feature type="signal peptide" evidence="10">
    <location>
        <begin position="1"/>
        <end position="19"/>
    </location>
</feature>
<feature type="transmembrane region" description="Helical" evidence="9">
    <location>
        <begin position="338"/>
        <end position="359"/>
    </location>
</feature>
<feature type="domain" description="CopC" evidence="11">
    <location>
        <begin position="20"/>
        <end position="115"/>
    </location>
</feature>
<evidence type="ECO:0000256" key="1">
    <source>
        <dbReference type="ARBA" id="ARBA00004651"/>
    </source>
</evidence>
<evidence type="ECO:0000256" key="9">
    <source>
        <dbReference type="SAM" id="Phobius"/>
    </source>
</evidence>
<name>A0ABT8TQD7_9ACTN</name>
<sequence length="627" mass="64404">MVAFLGVVAMLVAASPASAHPVLLFSDPALDGAVPDSPGSVNLVFNEPVVSTDRAVAITDSSGSAVPTSPPRTEKGGTVLTASVTQKLEPGIYQVQWEATGVDGHGARGEYRFAVGTVITGDQTASTSQPTDWSAAGLRWLLLAGFAVAFGGLVGERITSRAGRRHAGLPSVCSWAQLGALLGLFAATAAAARLALRAESISVLSESAAGRVVLAHALGFGVALLLLALRRPSYALLPLLVVALAEGVGSHSEIELPVVGGLLTAVLVAAGIWVGALLHVARAAVKWRATRAAVQWALLRYAQIATISFVVIVVTGLTMALLLVPLPALTGTGYGRALLVKLAAVVAVVGMALAARRALRSERLGRATRTARFEAVTLVVVLGATSVLVSTPTPGAFSAPPPPPPTGVAVPAGGLAGQVGVNLVASEGQVVVRLTTPSDGNEYDVSEAPDYTLSAQLQSATGTQEPVEFRACGEGCFVAALDWADGDNVLNLRATASGWRGGNVAALVPWPAEPAEDLLERTLRVLDDFDQVTIYEAVTSDGEAGLPQPSPATLSMAEFLEGEPYSAGVAPIAARSTADSGATKLLMGFPSAGTYVEVTLDGLGRISQEVLAAPSHSISRRFFYKDD</sequence>
<dbReference type="InterPro" id="IPR014755">
    <property type="entry name" value="Cu-Rt/internalin_Ig-like"/>
</dbReference>
<protein>
    <submittedName>
        <fullName evidence="13">Copper resistance protein CopC</fullName>
    </submittedName>
</protein>
<dbReference type="Pfam" id="PF05425">
    <property type="entry name" value="CopD"/>
    <property type="match status" value="1"/>
</dbReference>
<dbReference type="Gene3D" id="2.60.40.1220">
    <property type="match status" value="1"/>
</dbReference>
<feature type="chain" id="PRO_5046431079" evidence="10">
    <location>
        <begin position="20"/>
        <end position="627"/>
    </location>
</feature>
<dbReference type="InterPro" id="IPR007348">
    <property type="entry name" value="CopC_dom"/>
</dbReference>
<evidence type="ECO:0000256" key="5">
    <source>
        <dbReference type="ARBA" id="ARBA00022729"/>
    </source>
</evidence>
<evidence type="ECO:0000256" key="6">
    <source>
        <dbReference type="ARBA" id="ARBA00022989"/>
    </source>
</evidence>
<evidence type="ECO:0000256" key="7">
    <source>
        <dbReference type="ARBA" id="ARBA00023008"/>
    </source>
</evidence>
<feature type="transmembrane region" description="Helical" evidence="9">
    <location>
        <begin position="301"/>
        <end position="326"/>
    </location>
</feature>
<keyword evidence="8 9" id="KW-0472">Membrane</keyword>
<feature type="domain" description="Copper resistance protein D" evidence="12">
    <location>
        <begin position="298"/>
        <end position="388"/>
    </location>
</feature>
<evidence type="ECO:0000256" key="8">
    <source>
        <dbReference type="ARBA" id="ARBA00023136"/>
    </source>
</evidence>
<evidence type="ECO:0000256" key="10">
    <source>
        <dbReference type="SAM" id="SignalP"/>
    </source>
</evidence>
<keyword evidence="2" id="KW-1003">Cell membrane</keyword>